<keyword evidence="4 15" id="KW-0808">Transferase</keyword>
<dbReference type="PROSITE" id="PS00028">
    <property type="entry name" value="ZINC_FINGER_C2H2_1"/>
    <property type="match status" value="2"/>
</dbReference>
<dbReference type="GO" id="GO:0005743">
    <property type="term" value="C:mitochondrial inner membrane"/>
    <property type="evidence" value="ECO:0007669"/>
    <property type="project" value="UniProtKB-SubCell"/>
</dbReference>
<dbReference type="Pfam" id="PF01040">
    <property type="entry name" value="UbiA"/>
    <property type="match status" value="1"/>
</dbReference>
<evidence type="ECO:0000256" key="12">
    <source>
        <dbReference type="ARBA" id="ARBA00049890"/>
    </source>
</evidence>
<dbReference type="NCBIfam" id="TIGR01474">
    <property type="entry name" value="ubiA_proteo"/>
    <property type="match status" value="1"/>
</dbReference>
<proteinExistence type="inferred from homology"/>
<comment type="pathway">
    <text evidence="15">Cofactor biosynthesis; ubiquinone biosynthesis.</text>
</comment>
<dbReference type="CDD" id="cd13959">
    <property type="entry name" value="PT_UbiA_COQ2"/>
    <property type="match status" value="1"/>
</dbReference>
<comment type="catalytic activity">
    <reaction evidence="12">
        <text>all-trans-decaprenyl diphosphate + 4-hydroxybenzoate = 4-hydroxy-3-(all-trans-decaprenyl)benzoate + diphosphate</text>
        <dbReference type="Rhea" id="RHEA:44564"/>
        <dbReference type="ChEBI" id="CHEBI:17879"/>
        <dbReference type="ChEBI" id="CHEBI:33019"/>
        <dbReference type="ChEBI" id="CHEBI:60721"/>
        <dbReference type="ChEBI" id="CHEBI:84503"/>
        <dbReference type="EC" id="2.5.1.39"/>
    </reaction>
    <physiologicalReaction direction="left-to-right" evidence="12">
        <dbReference type="Rhea" id="RHEA:44565"/>
    </physiologicalReaction>
</comment>
<evidence type="ECO:0000259" key="17">
    <source>
        <dbReference type="PROSITE" id="PS50157"/>
    </source>
</evidence>
<keyword evidence="16" id="KW-0862">Zinc</keyword>
<dbReference type="GO" id="GO:0006744">
    <property type="term" value="P:ubiquinone biosynthetic process"/>
    <property type="evidence" value="ECO:0007669"/>
    <property type="project" value="UniProtKB-UniRule"/>
</dbReference>
<organism evidence="18 19">
    <name type="scientific">Leptosia nina</name>
    <dbReference type="NCBI Taxonomy" id="320188"/>
    <lineage>
        <taxon>Eukaryota</taxon>
        <taxon>Metazoa</taxon>
        <taxon>Ecdysozoa</taxon>
        <taxon>Arthropoda</taxon>
        <taxon>Hexapoda</taxon>
        <taxon>Insecta</taxon>
        <taxon>Pterygota</taxon>
        <taxon>Neoptera</taxon>
        <taxon>Endopterygota</taxon>
        <taxon>Lepidoptera</taxon>
        <taxon>Glossata</taxon>
        <taxon>Ditrysia</taxon>
        <taxon>Papilionoidea</taxon>
        <taxon>Pieridae</taxon>
        <taxon>Pierinae</taxon>
        <taxon>Leptosia</taxon>
    </lineage>
</organism>
<keyword evidence="16" id="KW-0863">Zinc-finger</keyword>
<dbReference type="InterPro" id="IPR013087">
    <property type="entry name" value="Znf_C2H2_type"/>
</dbReference>
<comment type="function">
    <text evidence="15">Catalyzes the prenylation of para-hydroxybenzoate (PHB) with an all-trans polyprenyl group. Mediates the second step in the final reaction sequence of coenzyme Q (CoQ) biosynthesis, which is the condensation of the polyisoprenoid side chain with PHB, generating the first membrane-bound Q intermediate.</text>
</comment>
<evidence type="ECO:0000313" key="18">
    <source>
        <dbReference type="EMBL" id="CAK1554308.1"/>
    </source>
</evidence>
<dbReference type="FunFam" id="1.10.357.140:FF:000003">
    <property type="entry name" value="4-hydroxybenzoate polyprenyltransferase, mitochondrial"/>
    <property type="match status" value="1"/>
</dbReference>
<gene>
    <name evidence="15" type="primary">coq2</name>
    <name evidence="18" type="ORF">LNINA_LOCUS13231</name>
</gene>
<keyword evidence="15" id="KW-0496">Mitochondrion</keyword>
<keyword evidence="5 15" id="KW-0831">Ubiquinone biosynthesis</keyword>
<evidence type="ECO:0000256" key="10">
    <source>
        <dbReference type="ARBA" id="ARBA00023136"/>
    </source>
</evidence>
<evidence type="ECO:0000256" key="9">
    <source>
        <dbReference type="ARBA" id="ARBA00022989"/>
    </source>
</evidence>
<comment type="catalytic activity">
    <reaction evidence="13">
        <text>all-trans-nonaprenyl diphosphate + 4-hydroxybenzoate = 4-hydroxy-3-(all-trans-nonaprenyl)benzoate + diphosphate</text>
        <dbReference type="Rhea" id="RHEA:17709"/>
        <dbReference type="ChEBI" id="CHEBI:17879"/>
        <dbReference type="ChEBI" id="CHEBI:33019"/>
        <dbReference type="ChEBI" id="CHEBI:58391"/>
        <dbReference type="ChEBI" id="CHEBI:84502"/>
        <dbReference type="EC" id="2.5.1.39"/>
    </reaction>
    <physiologicalReaction direction="left-to-right" evidence="13">
        <dbReference type="Rhea" id="RHEA:17710"/>
    </physiologicalReaction>
</comment>
<dbReference type="EMBL" id="CAVLEF010000277">
    <property type="protein sequence ID" value="CAK1554308.1"/>
    <property type="molecule type" value="Genomic_DNA"/>
</dbReference>
<keyword evidence="7 15" id="KW-0999">Mitochondrion inner membrane</keyword>
<keyword evidence="10 15" id="KW-0472">Membrane</keyword>
<dbReference type="Gene3D" id="1.10.357.140">
    <property type="entry name" value="UbiA prenyltransferase"/>
    <property type="match status" value="1"/>
</dbReference>
<comment type="subcellular location">
    <subcellularLocation>
        <location evidence="2">Membrane</location>
        <topology evidence="2">Multi-pass membrane protein</topology>
    </subcellularLocation>
    <subcellularLocation>
        <location evidence="15">Mitochondrion inner membrane</location>
        <topology evidence="15">Multi-pass membrane protein</topology>
        <orientation evidence="15">Matrix side</orientation>
    </subcellularLocation>
</comment>
<keyword evidence="8" id="KW-0809">Transit peptide</keyword>
<evidence type="ECO:0000256" key="7">
    <source>
        <dbReference type="ARBA" id="ARBA00022792"/>
    </source>
</evidence>
<dbReference type="GO" id="GO:0008299">
    <property type="term" value="P:isoprenoid biosynthetic process"/>
    <property type="evidence" value="ECO:0007669"/>
    <property type="project" value="UniProtKB-UniRule"/>
</dbReference>
<keyword evidence="19" id="KW-1185">Reference proteome</keyword>
<keyword evidence="11 15" id="KW-0414">Isoprene biosynthesis</keyword>
<name>A0AAV1JZK8_9NEOP</name>
<evidence type="ECO:0000256" key="16">
    <source>
        <dbReference type="PROSITE-ProRule" id="PRU00042"/>
    </source>
</evidence>
<reference evidence="18 19" key="1">
    <citation type="submission" date="2023-11" db="EMBL/GenBank/DDBJ databases">
        <authorList>
            <person name="Okamura Y."/>
        </authorList>
    </citation>
    <scope>NUCLEOTIDE SEQUENCE [LARGE SCALE GENOMIC DNA]</scope>
</reference>
<evidence type="ECO:0000256" key="3">
    <source>
        <dbReference type="ARBA" id="ARBA00005985"/>
    </source>
</evidence>
<feature type="domain" description="C2H2-type" evidence="17">
    <location>
        <begin position="459"/>
        <end position="487"/>
    </location>
</feature>
<dbReference type="PROSITE" id="PS00943">
    <property type="entry name" value="UBIA"/>
    <property type="match status" value="1"/>
</dbReference>
<evidence type="ECO:0000256" key="14">
    <source>
        <dbReference type="ARBA" id="ARBA00051182"/>
    </source>
</evidence>
<comment type="catalytic activity">
    <reaction evidence="14">
        <text>an all-trans-polyprenyl diphosphate + 4-hydroxybenzoate = a 4-hydroxy-3-(all-trans-polyprenyl)benzoate + diphosphate</text>
        <dbReference type="Rhea" id="RHEA:44504"/>
        <dbReference type="Rhea" id="RHEA-COMP:9514"/>
        <dbReference type="Rhea" id="RHEA-COMP:9564"/>
        <dbReference type="ChEBI" id="CHEBI:17879"/>
        <dbReference type="ChEBI" id="CHEBI:33019"/>
        <dbReference type="ChEBI" id="CHEBI:58914"/>
        <dbReference type="ChEBI" id="CHEBI:78396"/>
        <dbReference type="EC" id="2.5.1.39"/>
    </reaction>
    <physiologicalReaction direction="left-to-right" evidence="14">
        <dbReference type="Rhea" id="RHEA:44505"/>
    </physiologicalReaction>
</comment>
<evidence type="ECO:0000256" key="15">
    <source>
        <dbReference type="HAMAP-Rule" id="MF_03189"/>
    </source>
</evidence>
<dbReference type="FunFam" id="1.20.120.1780:FF:000001">
    <property type="entry name" value="4-hydroxybenzoate octaprenyltransferase"/>
    <property type="match status" value="1"/>
</dbReference>
<evidence type="ECO:0000256" key="4">
    <source>
        <dbReference type="ARBA" id="ARBA00022679"/>
    </source>
</evidence>
<accession>A0AAV1JZK8</accession>
<dbReference type="AlphaFoldDB" id="A0AAV1JZK8"/>
<evidence type="ECO:0000256" key="13">
    <source>
        <dbReference type="ARBA" id="ARBA00050454"/>
    </source>
</evidence>
<evidence type="ECO:0000256" key="6">
    <source>
        <dbReference type="ARBA" id="ARBA00022692"/>
    </source>
</evidence>
<sequence>MKIQPLLQINRHLTKHISQLPSQYACGLYYRNQRQPVFNRVHSTQSDHHRQKVVIDTSTPKIVIEKIKEGKEENIKFFWRDKVDPYIKLARWDKPIGVYLLYFPGTWSIALASIEGNVDLYTSLNTAALFLAGAGLMRGAGCTINDLWDKDIDKQVERTANRPLVSGAITDRQAVGFLALQLSLALGVLLQLNCYSIVLGASSMFFVVTYPLAKRFTNYPQIYLGATFNWGALLGYSAIQGQVEPVICLPLYTAALAWTVLYDTIYAHQDKIDDSRIGVKSTALTFGRNTKPALSAALAISLTGFSLAGHAADLGVLYYAGLLAYAGHAGRQIYTLNPDCPEDCARKFKSNAMSSMFRSTSEAANRFPMEEKVQTEFLLSETYSCDFCDSGGWTSETEVEVHKHIRHKKTLLDRFNSESETICKICLGEFQSIVELEQHIKTEHLLSSKDATHIEREVFICDYCQSLFFNKKQVLVHIVHCHYTEKSQKVECPRCNRFTPGKSIWFHYNHHNIISVATCQICFYKCKNKRVLQEHLQTHKKHLFCDICQYETRKEDLYKQHVQSKHSRQYNLPSYDIKKYFYPTNCANRLVKTSNFRGLMLSNGFRVCVLCRYISDDVKKMQNHLHEHVKGKDVVANKYVCMCGEVFLNKVLLKHHLFKLKGHHATVS</sequence>
<keyword evidence="6 15" id="KW-0812">Transmembrane</keyword>
<protein>
    <recommendedName>
        <fullName evidence="15">4-hydroxybenzoate polyprenyltransferase, mitochondrial</fullName>
        <shortName evidence="15">4-HB polyprenyltransferase</shortName>
        <ecNumber evidence="15">2.5.1.39</ecNumber>
    </recommendedName>
    <alternativeName>
        <fullName evidence="15">Para-hydroxybenzoate--polyprenyltransferase</fullName>
        <shortName evidence="15">PHB:PPT</shortName>
        <shortName evidence="15">PHB:polyprenyltransferase</shortName>
    </alternativeName>
</protein>
<dbReference type="InterPro" id="IPR006370">
    <property type="entry name" value="HB_polyprenyltransferase-like"/>
</dbReference>
<comment type="similarity">
    <text evidence="3 15">Belongs to the UbiA prenyltransferase family.</text>
</comment>
<keyword evidence="16" id="KW-0479">Metal-binding</keyword>
<dbReference type="InterPro" id="IPR000537">
    <property type="entry name" value="UbiA_prenyltransferase"/>
</dbReference>
<dbReference type="InterPro" id="IPR039653">
    <property type="entry name" value="Prenyltransferase"/>
</dbReference>
<dbReference type="InterPro" id="IPR044878">
    <property type="entry name" value="UbiA_sf"/>
</dbReference>
<comment type="cofactor">
    <cofactor evidence="1 15">
        <name>Mg(2+)</name>
        <dbReference type="ChEBI" id="CHEBI:18420"/>
    </cofactor>
</comment>
<dbReference type="GO" id="GO:0008412">
    <property type="term" value="F:4-hydroxybenzoate polyprenyltransferase activity"/>
    <property type="evidence" value="ECO:0007669"/>
    <property type="project" value="UniProtKB-EC"/>
</dbReference>
<evidence type="ECO:0000256" key="5">
    <source>
        <dbReference type="ARBA" id="ARBA00022688"/>
    </source>
</evidence>
<evidence type="ECO:0000256" key="1">
    <source>
        <dbReference type="ARBA" id="ARBA00001946"/>
    </source>
</evidence>
<dbReference type="Proteomes" id="UP001497472">
    <property type="component" value="Unassembled WGS sequence"/>
</dbReference>
<evidence type="ECO:0000256" key="11">
    <source>
        <dbReference type="ARBA" id="ARBA00023229"/>
    </source>
</evidence>
<dbReference type="SMART" id="SM00355">
    <property type="entry name" value="ZnF_C2H2"/>
    <property type="match status" value="8"/>
</dbReference>
<evidence type="ECO:0000313" key="19">
    <source>
        <dbReference type="Proteomes" id="UP001497472"/>
    </source>
</evidence>
<dbReference type="PANTHER" id="PTHR11048:SF28">
    <property type="entry name" value="4-HYDROXYBENZOATE POLYPRENYLTRANSFERASE, MITOCHONDRIAL"/>
    <property type="match status" value="1"/>
</dbReference>
<dbReference type="InterPro" id="IPR030470">
    <property type="entry name" value="UbiA_prenylTrfase_CS"/>
</dbReference>
<evidence type="ECO:0000256" key="8">
    <source>
        <dbReference type="ARBA" id="ARBA00022946"/>
    </source>
</evidence>
<dbReference type="EC" id="2.5.1.39" evidence="15"/>
<dbReference type="PROSITE" id="PS50157">
    <property type="entry name" value="ZINC_FINGER_C2H2_2"/>
    <property type="match status" value="1"/>
</dbReference>
<comment type="caution">
    <text evidence="18">The sequence shown here is derived from an EMBL/GenBank/DDBJ whole genome shotgun (WGS) entry which is preliminary data.</text>
</comment>
<dbReference type="GO" id="GO:0008270">
    <property type="term" value="F:zinc ion binding"/>
    <property type="evidence" value="ECO:0007669"/>
    <property type="project" value="UniProtKB-KW"/>
</dbReference>
<evidence type="ECO:0000256" key="2">
    <source>
        <dbReference type="ARBA" id="ARBA00004141"/>
    </source>
</evidence>
<dbReference type="PANTHER" id="PTHR11048">
    <property type="entry name" value="PRENYLTRANSFERASES"/>
    <property type="match status" value="1"/>
</dbReference>
<dbReference type="Gene3D" id="1.20.120.1780">
    <property type="entry name" value="UbiA prenyltransferase"/>
    <property type="match status" value="1"/>
</dbReference>
<keyword evidence="9 15" id="KW-1133">Transmembrane helix</keyword>
<dbReference type="HAMAP" id="MF_01635">
    <property type="entry name" value="UbiA"/>
    <property type="match status" value="1"/>
</dbReference>
<dbReference type="Gene3D" id="3.30.160.60">
    <property type="entry name" value="Classic Zinc Finger"/>
    <property type="match status" value="2"/>
</dbReference>